<dbReference type="SUPFAM" id="SSF50630">
    <property type="entry name" value="Acid proteases"/>
    <property type="match status" value="1"/>
</dbReference>
<proteinExistence type="inferred from homology"/>
<dbReference type="GO" id="GO:0006508">
    <property type="term" value="P:proteolysis"/>
    <property type="evidence" value="ECO:0007669"/>
    <property type="project" value="InterPro"/>
</dbReference>
<dbReference type="Proteomes" id="UP001172673">
    <property type="component" value="Unassembled WGS sequence"/>
</dbReference>
<evidence type="ECO:0000256" key="2">
    <source>
        <dbReference type="SAM" id="MobiDB-lite"/>
    </source>
</evidence>
<keyword evidence="3" id="KW-1133">Transmembrane helix</keyword>
<feature type="compositionally biased region" description="Basic and acidic residues" evidence="2">
    <location>
        <begin position="580"/>
        <end position="598"/>
    </location>
</feature>
<dbReference type="PROSITE" id="PS51767">
    <property type="entry name" value="PEPTIDASE_A1"/>
    <property type="match status" value="1"/>
</dbReference>
<dbReference type="EMBL" id="JAPDRK010000003">
    <property type="protein sequence ID" value="KAJ9614321.1"/>
    <property type="molecule type" value="Genomic_DNA"/>
</dbReference>
<evidence type="ECO:0000313" key="6">
    <source>
        <dbReference type="Proteomes" id="UP001172673"/>
    </source>
</evidence>
<dbReference type="InterPro" id="IPR034164">
    <property type="entry name" value="Pepsin-like_dom"/>
</dbReference>
<dbReference type="PANTHER" id="PTHR47966:SF51">
    <property type="entry name" value="BETA-SITE APP-CLEAVING ENZYME, ISOFORM A-RELATED"/>
    <property type="match status" value="1"/>
</dbReference>
<accession>A0AA38XJV0</accession>
<dbReference type="InterPro" id="IPR033121">
    <property type="entry name" value="PEPTIDASE_A1"/>
</dbReference>
<feature type="region of interest" description="Disordered" evidence="2">
    <location>
        <begin position="532"/>
        <end position="621"/>
    </location>
</feature>
<keyword evidence="6" id="KW-1185">Reference proteome</keyword>
<keyword evidence="3" id="KW-0812">Transmembrane</keyword>
<dbReference type="AlphaFoldDB" id="A0AA38XJV0"/>
<reference evidence="5" key="1">
    <citation type="submission" date="2022-10" db="EMBL/GenBank/DDBJ databases">
        <title>Culturing micro-colonial fungi from biological soil crusts in the Mojave desert and describing Neophaeococcomyces mojavensis, and introducing the new genera and species Taxawa tesnikishii.</title>
        <authorList>
            <person name="Kurbessoian T."/>
            <person name="Stajich J.E."/>
        </authorList>
    </citation>
    <scope>NUCLEOTIDE SEQUENCE</scope>
    <source>
        <strain evidence="5">TK_41</strain>
    </source>
</reference>
<dbReference type="Gene3D" id="2.40.70.10">
    <property type="entry name" value="Acid Proteases"/>
    <property type="match status" value="2"/>
</dbReference>
<dbReference type="GO" id="GO:0000324">
    <property type="term" value="C:fungal-type vacuole"/>
    <property type="evidence" value="ECO:0007669"/>
    <property type="project" value="TreeGrafter"/>
</dbReference>
<feature type="transmembrane region" description="Helical" evidence="3">
    <location>
        <begin position="473"/>
        <end position="494"/>
    </location>
</feature>
<comment type="similarity">
    <text evidence="1">Belongs to the peptidase A1 family.</text>
</comment>
<feature type="compositionally biased region" description="Polar residues" evidence="2">
    <location>
        <begin position="560"/>
        <end position="573"/>
    </location>
</feature>
<feature type="domain" description="Peptidase A1" evidence="4">
    <location>
        <begin position="88"/>
        <end position="432"/>
    </location>
</feature>
<dbReference type="InterPro" id="IPR021109">
    <property type="entry name" value="Peptidase_aspartic_dom_sf"/>
</dbReference>
<feature type="compositionally biased region" description="Basic and acidic residues" evidence="2">
    <location>
        <begin position="542"/>
        <end position="552"/>
    </location>
</feature>
<dbReference type="CDD" id="cd05471">
    <property type="entry name" value="pepsin_like"/>
    <property type="match status" value="1"/>
</dbReference>
<comment type="caution">
    <text evidence="5">The sequence shown here is derived from an EMBL/GenBank/DDBJ whole genome shotgun (WGS) entry which is preliminary data.</text>
</comment>
<dbReference type="GO" id="GO:0004190">
    <property type="term" value="F:aspartic-type endopeptidase activity"/>
    <property type="evidence" value="ECO:0007669"/>
    <property type="project" value="InterPro"/>
</dbReference>
<dbReference type="PRINTS" id="PR00792">
    <property type="entry name" value="PEPSIN"/>
</dbReference>
<protein>
    <recommendedName>
        <fullName evidence="4">Peptidase A1 domain-containing protein</fullName>
    </recommendedName>
</protein>
<name>A0AA38XJV0_9EURO</name>
<evidence type="ECO:0000259" key="4">
    <source>
        <dbReference type="PROSITE" id="PS51767"/>
    </source>
</evidence>
<organism evidence="5 6">
    <name type="scientific">Cladophialophora chaetospira</name>
    <dbReference type="NCBI Taxonomy" id="386627"/>
    <lineage>
        <taxon>Eukaryota</taxon>
        <taxon>Fungi</taxon>
        <taxon>Dikarya</taxon>
        <taxon>Ascomycota</taxon>
        <taxon>Pezizomycotina</taxon>
        <taxon>Eurotiomycetes</taxon>
        <taxon>Chaetothyriomycetidae</taxon>
        <taxon>Chaetothyriales</taxon>
        <taxon>Herpotrichiellaceae</taxon>
        <taxon>Cladophialophora</taxon>
    </lineage>
</organism>
<dbReference type="PANTHER" id="PTHR47966">
    <property type="entry name" value="BETA-SITE APP-CLEAVING ENZYME, ISOFORM A-RELATED"/>
    <property type="match status" value="1"/>
</dbReference>
<sequence length="621" mass="67457">MASPNRVRQSSLEVFKSKEVCPGSTFRIVIVLSVKPTATTHGFLYGAVGLRSFLLTWNLLITLFNLGTDNILRDAPKHCEDGNDGAWSSFAVQIGSPPQAVRLLPSITSNTIWTVWEYACQTSDLLDCPGSRGNVFNITGSSTWENQGNYSLPLNAEHYLPYSGGAVVGFDNITLDWQGYGGKSLDHQVVDAYVTTDFYIGSLGLSPEPINISTLNDPIPSLLGSLRQQNLIPSTSWGYLAGASYYSYPFTGYGSLTFGGYDASRLKSDANLTLAGGSDPYRPFLLGIESITVGGYDLLMYPIIAALDSLVSQLWLPISACQAFESAFGLEWNDEYELYTLNETQHSALVAKNSSITFQLSTGISNSTTRLYITLPYAAFDLKASPPLSGNETYFYFPLKRAANETQYILGRTFLQEAYMLADYDRGRITLYEAVYPEFTVQPKIITICSPNSTTCVGTSGAKPQSHKLGTGATVGIVIGAVAVLLLVGALTWYKCFRRKPEDQSKIETKTESASAPTSTSAYYGMSQKQELDGTALGSPRSELDGRSKAEMPDSAYDSGYTSSHRAQSSTAGFSPLGEQHGREVVSESGGREIRELSSQESVPSELYGSPTRYELPGSMS</sequence>
<dbReference type="Pfam" id="PF00026">
    <property type="entry name" value="Asp"/>
    <property type="match status" value="1"/>
</dbReference>
<keyword evidence="3" id="KW-0472">Membrane</keyword>
<evidence type="ECO:0000313" key="5">
    <source>
        <dbReference type="EMBL" id="KAJ9614321.1"/>
    </source>
</evidence>
<dbReference type="InterPro" id="IPR001461">
    <property type="entry name" value="Aspartic_peptidase_A1"/>
</dbReference>
<gene>
    <name evidence="5" type="ORF">H2200_002457</name>
</gene>
<evidence type="ECO:0000256" key="1">
    <source>
        <dbReference type="ARBA" id="ARBA00007447"/>
    </source>
</evidence>
<evidence type="ECO:0000256" key="3">
    <source>
        <dbReference type="SAM" id="Phobius"/>
    </source>
</evidence>